<evidence type="ECO:0000313" key="3">
    <source>
        <dbReference type="Proteomes" id="UP000238649"/>
    </source>
</evidence>
<comment type="caution">
    <text evidence="2">The sequence shown here is derived from an EMBL/GenBank/DDBJ whole genome shotgun (WGS) entry which is preliminary data.</text>
</comment>
<sequence>MSILNKKTIQQVFHAIKQSRIFTINDFKIEFPDKGNILVKIEFRASSKYSFSIEENLISDNIFSLTLSKPKDEKLVLQTVEIPGNIKNFERITHENIDECINVILSWLYNLDTELKNDFSFELEEQAELEEFEQKLNEKFPDDNERFSKEEKEILIEKINDLLKRVEQLEENQHKEQQIKVLEDSKKELEKYPKKAWYLKIYNRIHNINNGFILINSIKDNLQKFLNF</sequence>
<dbReference type="AlphaFoldDB" id="A0A2S9SVD2"/>
<accession>A0A2S9SVD2</accession>
<proteinExistence type="predicted"/>
<dbReference type="OrthoDB" id="5349140at2"/>
<dbReference type="RefSeq" id="WP_105911009.1">
    <property type="nucleotide sequence ID" value="NZ_NXGH01000003.1"/>
</dbReference>
<reference evidence="2 3" key="1">
    <citation type="submission" date="2017-09" db="EMBL/GenBank/DDBJ databases">
        <title>Reassesment of A. cryaerophilus.</title>
        <authorList>
            <person name="Perez-Cataluna A."/>
            <person name="Collado L."/>
            <person name="Salgado O."/>
            <person name="Lefinanco V."/>
            <person name="Figueras M.J."/>
        </authorList>
    </citation>
    <scope>NUCLEOTIDE SEQUENCE [LARGE SCALE GENOMIC DNA]</scope>
    <source>
        <strain evidence="2 3">LMG 9871</strain>
    </source>
</reference>
<dbReference type="EMBL" id="NXGH01000003">
    <property type="protein sequence ID" value="PRM90555.1"/>
    <property type="molecule type" value="Genomic_DNA"/>
</dbReference>
<organism evidence="2 3">
    <name type="scientific">Aliarcobacter cryaerophilus</name>
    <dbReference type="NCBI Taxonomy" id="28198"/>
    <lineage>
        <taxon>Bacteria</taxon>
        <taxon>Pseudomonadati</taxon>
        <taxon>Campylobacterota</taxon>
        <taxon>Epsilonproteobacteria</taxon>
        <taxon>Campylobacterales</taxon>
        <taxon>Arcobacteraceae</taxon>
        <taxon>Aliarcobacter</taxon>
    </lineage>
</organism>
<feature type="coiled-coil region" evidence="1">
    <location>
        <begin position="149"/>
        <end position="192"/>
    </location>
</feature>
<dbReference type="Proteomes" id="UP000238649">
    <property type="component" value="Unassembled WGS sequence"/>
</dbReference>
<protein>
    <submittedName>
        <fullName evidence="2">Uncharacterized protein</fullName>
    </submittedName>
</protein>
<keyword evidence="1" id="KW-0175">Coiled coil</keyword>
<gene>
    <name evidence="2" type="ORF">CJ671_01760</name>
</gene>
<evidence type="ECO:0000313" key="2">
    <source>
        <dbReference type="EMBL" id="PRM90555.1"/>
    </source>
</evidence>
<name>A0A2S9SVD2_9BACT</name>
<evidence type="ECO:0000256" key="1">
    <source>
        <dbReference type="SAM" id="Coils"/>
    </source>
</evidence>